<proteinExistence type="predicted"/>
<organism evidence="1 2">
    <name type="scientific">Diaporthe helianthi</name>
    <dbReference type="NCBI Taxonomy" id="158607"/>
    <lineage>
        <taxon>Eukaryota</taxon>
        <taxon>Fungi</taxon>
        <taxon>Dikarya</taxon>
        <taxon>Ascomycota</taxon>
        <taxon>Pezizomycotina</taxon>
        <taxon>Sordariomycetes</taxon>
        <taxon>Sordariomycetidae</taxon>
        <taxon>Diaporthales</taxon>
        <taxon>Diaporthaceae</taxon>
        <taxon>Diaporthe</taxon>
    </lineage>
</organism>
<evidence type="ECO:0000313" key="2">
    <source>
        <dbReference type="Proteomes" id="UP000094444"/>
    </source>
</evidence>
<sequence length="179" mass="19875">MVVSLDALPPSPARAMEYAVTYSELLRALYGHPQFKYLEPPTAAVRKIDKSTPAPLFFATDFVEKTYINYVVPFLPAGATRKCKIIANPWAYADPNYQWEWEWDAATGTMKSAADDAAVEFPRLDQDEARDMLGDLFTRGVMAKNILENGSDPKVAAMIGGPFDFGDEVKRACENLEGL</sequence>
<comment type="caution">
    <text evidence="1">The sequence shown here is derived from an EMBL/GenBank/DDBJ whole genome shotgun (WGS) entry which is preliminary data.</text>
</comment>
<dbReference type="AlphaFoldDB" id="A0A2P5HXR7"/>
<keyword evidence="2" id="KW-1185">Reference proteome</keyword>
<dbReference type="EMBL" id="MAVT02000539">
    <property type="protein sequence ID" value="POS75041.1"/>
    <property type="molecule type" value="Genomic_DNA"/>
</dbReference>
<reference evidence="1" key="1">
    <citation type="submission" date="2017-09" db="EMBL/GenBank/DDBJ databases">
        <title>Polyketide synthases of a Diaporthe helianthi virulent isolate.</title>
        <authorList>
            <person name="Baroncelli R."/>
        </authorList>
    </citation>
    <scope>NUCLEOTIDE SEQUENCE [LARGE SCALE GENOMIC DNA]</scope>
    <source>
        <strain evidence="1">7/96</strain>
    </source>
</reference>
<dbReference type="OrthoDB" id="4129651at2759"/>
<evidence type="ECO:0000313" key="1">
    <source>
        <dbReference type="EMBL" id="POS75041.1"/>
    </source>
</evidence>
<protein>
    <submittedName>
        <fullName evidence="1">Uncharacterized protein</fullName>
    </submittedName>
</protein>
<dbReference type="Proteomes" id="UP000094444">
    <property type="component" value="Unassembled WGS sequence"/>
</dbReference>
<gene>
    <name evidence="1" type="ORF">DHEL01_v206571</name>
</gene>
<name>A0A2P5HXR7_DIAHE</name>
<dbReference type="InParanoid" id="A0A2P5HXR7"/>
<accession>A0A2P5HXR7</accession>